<dbReference type="FunFam" id="2.10.25.10:FF:000055">
    <property type="entry name" value="alpha-tectorin isoform X1"/>
    <property type="match status" value="1"/>
</dbReference>
<evidence type="ECO:0000313" key="17">
    <source>
        <dbReference type="EMBL" id="KAF2902048.1"/>
    </source>
</evidence>
<dbReference type="SUPFAM" id="SSF57567">
    <property type="entry name" value="Serine protease inhibitors"/>
    <property type="match status" value="5"/>
</dbReference>
<feature type="region of interest" description="Disordered" evidence="9">
    <location>
        <begin position="154"/>
        <end position="196"/>
    </location>
</feature>
<feature type="disulfide bond" evidence="7">
    <location>
        <begin position="4033"/>
        <end position="4087"/>
    </location>
</feature>
<evidence type="ECO:0000256" key="4">
    <source>
        <dbReference type="ARBA" id="ARBA00022900"/>
    </source>
</evidence>
<dbReference type="SMART" id="SM00214">
    <property type="entry name" value="VWC"/>
    <property type="match status" value="8"/>
</dbReference>
<evidence type="ECO:0000256" key="10">
    <source>
        <dbReference type="SAM" id="SignalP"/>
    </source>
</evidence>
<dbReference type="InterPro" id="IPR008979">
    <property type="entry name" value="Galactose-bd-like_sf"/>
</dbReference>
<keyword evidence="8" id="KW-0245">EGF-like domain</keyword>
<feature type="disulfide bond" evidence="8">
    <location>
        <begin position="383"/>
        <end position="392"/>
    </location>
</feature>
<feature type="domain" description="Chitin-binding type-2" evidence="15">
    <location>
        <begin position="1900"/>
        <end position="1964"/>
    </location>
</feature>
<keyword evidence="18" id="KW-1185">Reference proteome</keyword>
<dbReference type="FunFam" id="2.60.120.260:FF:000016">
    <property type="entry name" value="Contactin-associated protein-like 4 isoform 1"/>
    <property type="match status" value="1"/>
</dbReference>
<dbReference type="Pfam" id="PF00754">
    <property type="entry name" value="F5_F8_type_C"/>
    <property type="match status" value="2"/>
</dbReference>
<feature type="disulfide bond" evidence="8">
    <location>
        <begin position="287"/>
        <end position="296"/>
    </location>
</feature>
<feature type="chain" id="PRO_5035425451" description="Hemocytin" evidence="10">
    <location>
        <begin position="23"/>
        <end position="4120"/>
    </location>
</feature>
<evidence type="ECO:0000256" key="6">
    <source>
        <dbReference type="ARBA" id="ARBA00023180"/>
    </source>
</evidence>
<dbReference type="InterPro" id="IPR002919">
    <property type="entry name" value="TIL_dom"/>
</dbReference>
<dbReference type="PROSITE" id="PS01286">
    <property type="entry name" value="FA58C_2"/>
    <property type="match status" value="1"/>
</dbReference>
<dbReference type="Gene3D" id="2.10.25.10">
    <property type="entry name" value="Laminin"/>
    <property type="match status" value="8"/>
</dbReference>
<feature type="region of interest" description="Disordered" evidence="9">
    <location>
        <begin position="2690"/>
        <end position="2715"/>
    </location>
</feature>
<evidence type="ECO:0000256" key="7">
    <source>
        <dbReference type="PROSITE-ProRule" id="PRU00039"/>
    </source>
</evidence>
<feature type="domain" description="VWFD" evidence="16">
    <location>
        <begin position="549"/>
        <end position="727"/>
    </location>
</feature>
<feature type="disulfide bond" evidence="8">
    <location>
        <begin position="365"/>
        <end position="375"/>
    </location>
</feature>
<feature type="domain" description="F5/8 type C" evidence="12">
    <location>
        <begin position="2155"/>
        <end position="2310"/>
    </location>
</feature>
<evidence type="ECO:0000259" key="12">
    <source>
        <dbReference type="PROSITE" id="PS50022"/>
    </source>
</evidence>
<dbReference type="InterPro" id="IPR036508">
    <property type="entry name" value="Chitin-bd_dom_sf"/>
</dbReference>
<evidence type="ECO:0000256" key="9">
    <source>
        <dbReference type="SAM" id="MobiDB-lite"/>
    </source>
</evidence>
<feature type="domain" description="VWFC" evidence="14">
    <location>
        <begin position="3436"/>
        <end position="3509"/>
    </location>
</feature>
<evidence type="ECO:0000313" key="18">
    <source>
        <dbReference type="Proteomes" id="UP000801492"/>
    </source>
</evidence>
<feature type="disulfide bond" evidence="7">
    <location>
        <begin position="4037"/>
        <end position="4089"/>
    </location>
</feature>
<feature type="compositionally biased region" description="Gly residues" evidence="9">
    <location>
        <begin position="154"/>
        <end position="163"/>
    </location>
</feature>
<feature type="signal peptide" evidence="10">
    <location>
        <begin position="1"/>
        <end position="22"/>
    </location>
</feature>
<dbReference type="PROSITE" id="PS01285">
    <property type="entry name" value="FA58C_1"/>
    <property type="match status" value="1"/>
</dbReference>
<feature type="domain" description="VWFD" evidence="16">
    <location>
        <begin position="918"/>
        <end position="1100"/>
    </location>
</feature>
<accession>A0A8K0D9P1</accession>
<dbReference type="PROSITE" id="PS50022">
    <property type="entry name" value="FA58C_3"/>
    <property type="match status" value="2"/>
</dbReference>
<dbReference type="SUPFAM" id="SSF57196">
    <property type="entry name" value="EGF/Laminin"/>
    <property type="match status" value="2"/>
</dbReference>
<keyword evidence="3" id="KW-0677">Repeat</keyword>
<keyword evidence="10" id="KW-0732">Signal</keyword>
<comment type="caution">
    <text evidence="8">Lacks conserved residue(s) required for the propagation of feature annotation.</text>
</comment>
<protein>
    <recommendedName>
        <fullName evidence="19">Hemocytin</fullName>
    </recommendedName>
</protein>
<dbReference type="SUPFAM" id="SSF57625">
    <property type="entry name" value="Invertebrate chitin-binding proteins"/>
    <property type="match status" value="1"/>
</dbReference>
<dbReference type="SUPFAM" id="SSF49785">
    <property type="entry name" value="Galactose-binding domain-like"/>
    <property type="match status" value="2"/>
</dbReference>
<keyword evidence="2" id="KW-0646">Protease inhibitor</keyword>
<dbReference type="InterPro" id="IPR002557">
    <property type="entry name" value="Chitin-bd_dom"/>
</dbReference>
<feature type="compositionally biased region" description="Low complexity" evidence="9">
    <location>
        <begin position="164"/>
        <end position="191"/>
    </location>
</feature>
<feature type="domain" description="VWFD" evidence="16">
    <location>
        <begin position="3114"/>
        <end position="3306"/>
    </location>
</feature>
<evidence type="ECO:0000259" key="13">
    <source>
        <dbReference type="PROSITE" id="PS50026"/>
    </source>
</evidence>
<dbReference type="PROSITE" id="PS00022">
    <property type="entry name" value="EGF_1"/>
    <property type="match status" value="2"/>
</dbReference>
<feature type="domain" description="EGF-like" evidence="13">
    <location>
        <begin position="266"/>
        <end position="297"/>
    </location>
</feature>
<dbReference type="OrthoDB" id="6262482at2759"/>
<dbReference type="GO" id="GO:0007399">
    <property type="term" value="P:nervous system development"/>
    <property type="evidence" value="ECO:0007669"/>
    <property type="project" value="UniProtKB-ARBA"/>
</dbReference>
<name>A0A8K0D9P1_IGNLU</name>
<feature type="compositionally biased region" description="Low complexity" evidence="9">
    <location>
        <begin position="4099"/>
        <end position="4120"/>
    </location>
</feature>
<dbReference type="InterPro" id="IPR001846">
    <property type="entry name" value="VWF_type-D"/>
</dbReference>
<feature type="domain" description="VWFD" evidence="16">
    <location>
        <begin position="2784"/>
        <end position="2958"/>
    </location>
</feature>
<dbReference type="InterPro" id="IPR001007">
    <property type="entry name" value="VWF_dom"/>
</dbReference>
<evidence type="ECO:0000256" key="8">
    <source>
        <dbReference type="PROSITE-ProRule" id="PRU00076"/>
    </source>
</evidence>
<comment type="similarity">
    <text evidence="1">Belongs to the serine protease inhibitor-like (TIL domain-containing) family.</text>
</comment>
<feature type="region of interest" description="Disordered" evidence="9">
    <location>
        <begin position="96"/>
        <end position="120"/>
    </location>
</feature>
<feature type="domain" description="VWFD" evidence="16">
    <location>
        <begin position="1401"/>
        <end position="1571"/>
    </location>
</feature>
<dbReference type="InterPro" id="IPR036084">
    <property type="entry name" value="Ser_inhib-like_sf"/>
</dbReference>
<dbReference type="PROSITE" id="PS50940">
    <property type="entry name" value="CHIT_BIND_II"/>
    <property type="match status" value="1"/>
</dbReference>
<dbReference type="PROSITE" id="PS51233">
    <property type="entry name" value="VWFD"/>
    <property type="match status" value="5"/>
</dbReference>
<dbReference type="PROSITE" id="PS01225">
    <property type="entry name" value="CTCK_2"/>
    <property type="match status" value="1"/>
</dbReference>
<dbReference type="SMART" id="SM00215">
    <property type="entry name" value="VWC_out"/>
    <property type="match status" value="2"/>
</dbReference>
<dbReference type="SMART" id="SM00041">
    <property type="entry name" value="CT"/>
    <property type="match status" value="1"/>
</dbReference>
<dbReference type="Proteomes" id="UP000801492">
    <property type="component" value="Unassembled WGS sequence"/>
</dbReference>
<dbReference type="Pfam" id="PF01826">
    <property type="entry name" value="TIL"/>
    <property type="match status" value="4"/>
</dbReference>
<dbReference type="InterPro" id="IPR000742">
    <property type="entry name" value="EGF"/>
</dbReference>
<dbReference type="InterPro" id="IPR050780">
    <property type="entry name" value="Mucin_vWF_Thrombospondin_sf"/>
</dbReference>
<evidence type="ECO:0008006" key="19">
    <source>
        <dbReference type="Google" id="ProtNLM"/>
    </source>
</evidence>
<keyword evidence="6" id="KW-0325">Glycoprotein</keyword>
<dbReference type="SMART" id="SM00494">
    <property type="entry name" value="ChtBD2"/>
    <property type="match status" value="1"/>
</dbReference>
<organism evidence="17 18">
    <name type="scientific">Ignelater luminosus</name>
    <name type="common">Cucubano</name>
    <name type="synonym">Pyrophorus luminosus</name>
    <dbReference type="NCBI Taxonomy" id="2038154"/>
    <lineage>
        <taxon>Eukaryota</taxon>
        <taxon>Metazoa</taxon>
        <taxon>Ecdysozoa</taxon>
        <taxon>Arthropoda</taxon>
        <taxon>Hexapoda</taxon>
        <taxon>Insecta</taxon>
        <taxon>Pterygota</taxon>
        <taxon>Neoptera</taxon>
        <taxon>Endopterygota</taxon>
        <taxon>Coleoptera</taxon>
        <taxon>Polyphaga</taxon>
        <taxon>Elateriformia</taxon>
        <taxon>Elateroidea</taxon>
        <taxon>Elateridae</taxon>
        <taxon>Agrypninae</taxon>
        <taxon>Pyrophorini</taxon>
        <taxon>Ignelater</taxon>
    </lineage>
</organism>
<feature type="region of interest" description="Disordered" evidence="9">
    <location>
        <begin position="4096"/>
        <end position="4120"/>
    </location>
</feature>
<feature type="domain" description="F5/8 type C" evidence="12">
    <location>
        <begin position="2330"/>
        <end position="2473"/>
    </location>
</feature>
<dbReference type="InterPro" id="IPR006207">
    <property type="entry name" value="Cys_knot_C"/>
</dbReference>
<dbReference type="SUPFAM" id="SSF57603">
    <property type="entry name" value="FnI-like domain"/>
    <property type="match status" value="2"/>
</dbReference>
<dbReference type="PROSITE" id="PS50026">
    <property type="entry name" value="EGF_3"/>
    <property type="match status" value="2"/>
</dbReference>
<dbReference type="EMBL" id="VTPC01001408">
    <property type="protein sequence ID" value="KAF2902048.1"/>
    <property type="molecule type" value="Genomic_DNA"/>
</dbReference>
<dbReference type="PROSITE" id="PS01208">
    <property type="entry name" value="VWFC_1"/>
    <property type="match status" value="1"/>
</dbReference>
<dbReference type="SMART" id="SM00216">
    <property type="entry name" value="VWD"/>
    <property type="match status" value="5"/>
</dbReference>
<dbReference type="Pfam" id="PF08742">
    <property type="entry name" value="C8"/>
    <property type="match status" value="5"/>
</dbReference>
<keyword evidence="5 8" id="KW-1015">Disulfide bond</keyword>
<sequence>MNLHLFSFIVLISYLSIYHATGEQYIPKHLRDKYGSLDSGASVSGGHGVKTVSGGSYGGYGGVGGGFGIQTGLGGSYGGGGGHGMGGLGSGGGGGGVTGLGSSHGGGQYDSGGHFGGGGGGVHGGEGLGVGGHLAIDTPLGGIGTSGHLGLGGMLGGGHGGTKTTGTKTTGTKTTGTKTTGTKTTGTKTTGSSSSNVMQSTYKGGCAAAPPPPMNARIRCSKYSGCQSTCMQDYQFPNGQTQLFITCKDGEWQVEGTEWDSIPSCEPICDPPCQNNGICIMPNDCNCPDDYSGPQCQIESKPCLNIPPLPINSRRTCSSSSCSITCMKGYQFPDGSTITNLLCKNGKWIPSREDWTTIPDCQATCNPPCQNGGNCLSFNVCQCPQQFRGPQCQYSTDVCKAKRLQFNGGYNCSGTMDSVTCSLWCPSGIEFEFPPSSAYTCAYAEGVFKPQPIPQCVFGENVQVIPLGGTSESFMTHDKTGGKNGSFSLDNMHVNGVKVDPSGEFPYEVHGKPGKPGKVYNDSNIITIPVGGGYGTREDEDFGVERKPGSCFTWGGSHYKTFDGKVFSFNSPCAHTLVRDAVDNTFSIVVQNSEECQTNPEYCYKIIKIYQQDREYTLKRSPHGVPIFTRGNKVLPVPGRVPGIRTEMSAHYIVVLLDSVGAKIKWDGRQLVQVEVKESLWKRTGGLCGKIDGNPDNDMLTKEGTKPKSVVTLASSWQVDALGETCKDIPTEEHVCQDTQVKGSKGQKAMSFCKKLLSDNRFTPCHAIMDVSILLDACRWDYCACESSDPKECACETLNMYVRECAHKGVTGLAEWRDEQTCPIQCTGGRIYMSCGPAEGQAVCGGATEESNEDATCEEGCYCPDGTVLHNSECIVKENCPCMYRGKEHPPGSSVSKDCNTCTCAEGRWICTKLNCGARCSALGDPHYITFDGKRFDFMGQCTYYLVKHSNLTIEAENVACAGSISQAMNFPISVSSGLPSCTKTVIINYAGQVIKLKQNHEISINGQEVAKIPFNLGGVSIRAASSIFLVVELPNGVEVWWDGYTRAYIDVPAFFVGQTQGLCGTFNANQKDDFLTPEGDIETSVIPFANKWKTSEMCNNVPDKLKSHPCDVNIHNKATAEQHCKIIKSDLFADCHWEVDPEPFYQDCLYDTCSCETKLPKCLCPMIASYAAECARKGIKTDWRNEVRECGMHCPGGQKYQICGNSCTRSCYNIATKPDCRQQCVEGCNCPEGESLDEHGECIPIGQCGCVHEGLEFPAGYKGIRPASKAPELCTCVNAQWTCRPATPGEMIEYPRASDLKAMCSATENKEFTTCEPVAPITCKNMHSPELVSAAICHPGCQCKKGYVLDTFTKNCVKPTDCPCHHGGRSYGEGETVLSDCNTCTCKHGKWLCTDKPCSGECSAWGDSHYKTFDGKLYDYQGQCDYILAKGAIGNEHSFDISIQNVPCGSLGVSCSKSITIKVGMPPNRESITLTKDKDIPDHATLKQLTLRQKGHYVIVEAPELGFTVRWDRGTRVYVKLSTLWKNKVRGLCGNYNDNEMDDFQTPSGGLAEVSAQLFGDSWRLQPYCPEAVEVTDTCAQRPERKVWALKQCGILKSPIFATCHSEVPVETYLERCVFDTCACDQGGDCECLCTALAAYAQECSNKGVHIKWRTPDLCPMQCDERCAQYSPCVSTCPIETCDNMLVQGQLSKTCDQETCIEGCHVKPCQPNFIYLNSSLLECVPRNICKPLCLEIDGVSYYEGDLVEKDECHSCYCSRGKKTCQGQPCVTTPAPVTHQFAQPVVCSSGWTEWINQDTQPIKLGQRKWSDIEPIPTPLIMNNLKGKSRCNVKDMVDIQCRTVKTHILPKNTGLDVECSLERGLVCAALGGRPCADFEIRVKCDCGIEPFPTTAAPPVLSGPCDIAKPVQEHPSDCHLFYQCVPGKYGPELVEKTCGPDMLYNPQRMVCDFPYSVYLVRPECEEFEEGRILGRTKPPKSTPSPGEGILEVPAIDCPPGEQYTDCAIQCQRLCVYYSYAVKLSGYCRNNQQCEEGCFNARKHKECPPGYFWANENTCVSKQDCMCISDDGSPVKPGEYIRESECKVCQCVDNYYICDESQCEDKWEEWEGHKPTRKPPRPGEGKDEITEEGKVGQGESESGGVMVLPSGVTPPPRCNEEDYMNLIDGELPLGDDAFSASSTLNKYSAPKYGRLSSTATGESSGSWSPAITDKNQYLQINLGRQEPIYGIIIKGSPVYDQYVTSYNILYTPDGHTFSYVTDGNKQPKVFRGSLDGTTPIRQIFEIPVEAQIIRINPQTWHGDISLKVELIGCAKLGTTVAPTTGSTPPQPYCIDPMGVGDGMMNDQQISVSSELQPHHTKKQLKLKSKFGWQPITNSPLEWIQFDFLEPRNITGFVSQGGPDGWVTAFNAKYSREGKYWNPMLDEEGKERVFLGNVDEDTPQVVGFDLPIQTRLLKIFPIKWHQNIQLRIEPHGCFIPYPATEYATTEQPSICNSCPGAPSAEMELGACKCKEDLWWDGQNCVDRTQCPCMVGHIMYPIATVFEKEDCSQCICKLGGISHCTPKVCDKCDRGLRGVVTSTCSCMCQPCEEGTTLCPTSNVCINTTDWCNGVKDCPDDETGCVVVPEIPNLVEIFEPTVRPTKVSELEAKKCPEPSCPPGYKVVLKKPTKSAGPKSEFNTMFSTYTKKGGTKTSFSKGGTKTGVKGGRKGQKQEVTPEKLQNKEEECEVFQCISTVKPPSFITGPIKETCPPAKCPPGYTPVYDVYVKKTTEVCPRYECKPPPPVDAVCNVTGRTFNTFDFIEYKYDICNHILARDLKENNWEVSLKKNCDGKLCSHDLIIHHEDHVFVLYPDMTIEYDGYKYTLEHTKKIGSHSKFFAITRLGESLVFVSNKYGFWVIWDDQGNVKLGVTRKLLGKVDGLCGYFNDNPKDDKRKPDGTLAKTTVEFGDSWVQADQPADCEAKTCPFHIQNKAWEMCNLVKEHTFAPCTRVLDLDSFVSRCLETTCTCLEAAVGSKEAEEKCRCLALQSFVVDCLTTNSDLEFIDWRMKYDCPVACDAPLVHHDCYKRRCEPSCGALSDENSCPKLTHVCFPGCYCPPGYVRNKYQECVLPTSCGDCECNVLPHLEYVTYDERNFTINGNCVYVMSRDIVDKKNKEHKFQVLITNRPCEDKKGKMCVGKVTILYIGHEAHVVRNIPHGLKLIVGSKPVTNFTQVEKWANVKQTSSKHFKIYLHELQVKVSVYYPSLGVSVEAPSLKYGGKLEGLCGNCNNDDDDDLRTPEGKITTDVEEFGLSWLYDEIPGGQKKEKCANQPEEQCDQVPVESDPCIQLEDITKYGRCHPVLDPSMFIEWCKKDTCNGHPELACTAIEAYSSECGRLGFCIDWRTKLCPAKKCPAGQEYRPCAPACSQTCEALKDPQLKCTNKPTEGCFCPEGKVFLNSTCVFEERCEACDDEGHHSGDVWQKDVCTKCSCEGTNVKCETQTCPSVETICEQGFTALKVPAKNECCDKYICVPMPTVGTTCEPPQQLHCGPGQIMKLIKRSDGCQQFICECKPIDECERIDATSPPSEPGIVKEIDSSGCCPIVVETCKVELCPKPPTCPQFHSIDKLTIPGICCPEYICLRPKDKCIVELQYTAGETGGERPRNEFEKQQVLKEANDTWQDGPCRSCQCVVAPTSDYYDICTVAECPVLTESIDHQDYILEPQPVVGQCCSNIKKVACKHNGKEYKVGEKWPVEGDYCTTIECTESTLGIQKLTTVSTCDTKCELGWEYAPPTPDSKQCCGSCKAVACVADGVIHNVGDQWTSPDFCTNFFCIDLEGSIQIQSVLVNCPELPEDVLDNYVVDTAPVAGECCQKHTVVACKVGNKKYTVGETWPSPDGDKCKKFTCVENMLGEIMKQEAIETCNKNCSLGWEYKESDSKCCGECVQVACVVGGKLKKPGENWTSPDGCITYICDILGNQFTVITQQESCPNVDDCPLENIYTSGCCKHCNLTFAAITVECSPKEMPALDTIGLVSAIRPPHGKCVNKESLPGFTRCVGNCASSTSYNSQTGTHDSVCTCCQAEKFSPLLVQFECDDGYRFKKHVVVPTKCSCESCVSEKLTKGGSKTGTKTGTKTGVKGVKTG</sequence>
<dbReference type="PROSITE" id="PS50184">
    <property type="entry name" value="VWFC_2"/>
    <property type="match status" value="1"/>
</dbReference>
<dbReference type="InterPro" id="IPR000421">
    <property type="entry name" value="FA58C"/>
</dbReference>
<evidence type="ECO:0000256" key="5">
    <source>
        <dbReference type="ARBA" id="ARBA00023157"/>
    </source>
</evidence>
<feature type="disulfide bond" evidence="8">
    <location>
        <begin position="269"/>
        <end position="279"/>
    </location>
</feature>
<keyword evidence="4" id="KW-0722">Serine protease inhibitor</keyword>
<dbReference type="GO" id="GO:0031012">
    <property type="term" value="C:extracellular matrix"/>
    <property type="evidence" value="ECO:0007669"/>
    <property type="project" value="TreeGrafter"/>
</dbReference>
<evidence type="ECO:0000256" key="3">
    <source>
        <dbReference type="ARBA" id="ARBA00022737"/>
    </source>
</evidence>
<dbReference type="SMART" id="SM00181">
    <property type="entry name" value="EGF"/>
    <property type="match status" value="4"/>
</dbReference>
<feature type="compositionally biased region" description="Basic and acidic residues" evidence="9">
    <location>
        <begin position="2118"/>
        <end position="2131"/>
    </location>
</feature>
<evidence type="ECO:0000259" key="14">
    <source>
        <dbReference type="PROSITE" id="PS50184"/>
    </source>
</evidence>
<feature type="region of interest" description="Disordered" evidence="9">
    <location>
        <begin position="2107"/>
        <end position="2151"/>
    </location>
</feature>
<dbReference type="GO" id="GO:0008061">
    <property type="term" value="F:chitin binding"/>
    <property type="evidence" value="ECO:0007669"/>
    <property type="project" value="InterPro"/>
</dbReference>
<proteinExistence type="inferred from homology"/>
<evidence type="ECO:0000259" key="16">
    <source>
        <dbReference type="PROSITE" id="PS51233"/>
    </source>
</evidence>
<evidence type="ECO:0000256" key="1">
    <source>
        <dbReference type="ARBA" id="ARBA00007611"/>
    </source>
</evidence>
<reference evidence="17" key="1">
    <citation type="submission" date="2019-08" db="EMBL/GenBank/DDBJ databases">
        <title>The genome of the North American firefly Photinus pyralis.</title>
        <authorList>
            <consortium name="Photinus pyralis genome working group"/>
            <person name="Fallon T.R."/>
            <person name="Sander Lower S.E."/>
            <person name="Weng J.-K."/>
        </authorList>
    </citation>
    <scope>NUCLEOTIDE SEQUENCE</scope>
    <source>
        <strain evidence="17">TRF0915ILg1</strain>
        <tissue evidence="17">Whole body</tissue>
    </source>
</reference>
<dbReference type="Pfam" id="PF00094">
    <property type="entry name" value="VWD"/>
    <property type="match status" value="5"/>
</dbReference>
<dbReference type="PROSITE" id="PS01185">
    <property type="entry name" value="CTCK_1"/>
    <property type="match status" value="1"/>
</dbReference>
<dbReference type="CDD" id="cd19941">
    <property type="entry name" value="TIL"/>
    <property type="match status" value="6"/>
</dbReference>
<feature type="domain" description="EGF-like" evidence="13">
    <location>
        <begin position="362"/>
        <end position="393"/>
    </location>
</feature>
<dbReference type="Pfam" id="PF23244">
    <property type="entry name" value="VWF"/>
    <property type="match status" value="1"/>
</dbReference>
<dbReference type="GO" id="GO:0005615">
    <property type="term" value="C:extracellular space"/>
    <property type="evidence" value="ECO:0007669"/>
    <property type="project" value="TreeGrafter"/>
</dbReference>
<dbReference type="SMART" id="SM00832">
    <property type="entry name" value="C8"/>
    <property type="match status" value="5"/>
</dbReference>
<comment type="caution">
    <text evidence="17">The sequence shown here is derived from an EMBL/GenBank/DDBJ whole genome shotgun (WGS) entry which is preliminary data.</text>
</comment>
<gene>
    <name evidence="17" type="ORF">ILUMI_04147</name>
</gene>
<dbReference type="PANTHER" id="PTHR11339">
    <property type="entry name" value="EXTRACELLULAR MATRIX GLYCOPROTEIN RELATED"/>
    <property type="match status" value="1"/>
</dbReference>
<dbReference type="CDD" id="cd00057">
    <property type="entry name" value="FA58C"/>
    <property type="match status" value="2"/>
</dbReference>
<dbReference type="Gene3D" id="2.60.120.260">
    <property type="entry name" value="Galactose-binding domain-like"/>
    <property type="match status" value="2"/>
</dbReference>
<evidence type="ECO:0000256" key="2">
    <source>
        <dbReference type="ARBA" id="ARBA00022690"/>
    </source>
</evidence>
<dbReference type="InterPro" id="IPR014853">
    <property type="entry name" value="VWF/SSPO/ZAN-like_Cys-rich_dom"/>
</dbReference>
<evidence type="ECO:0000259" key="11">
    <source>
        <dbReference type="PROSITE" id="PS01225"/>
    </source>
</evidence>
<evidence type="ECO:0000259" key="15">
    <source>
        <dbReference type="PROSITE" id="PS50940"/>
    </source>
</evidence>
<dbReference type="SMART" id="SM00231">
    <property type="entry name" value="FA58C"/>
    <property type="match status" value="2"/>
</dbReference>
<feature type="domain" description="CTCK" evidence="11">
    <location>
        <begin position="3997"/>
        <end position="4093"/>
    </location>
</feature>
<dbReference type="PANTHER" id="PTHR11339:SF386">
    <property type="entry name" value="HEMOLECTIN, ISOFORM A"/>
    <property type="match status" value="1"/>
</dbReference>
<dbReference type="GO" id="GO:0004867">
    <property type="term" value="F:serine-type endopeptidase inhibitor activity"/>
    <property type="evidence" value="ECO:0007669"/>
    <property type="project" value="UniProtKB-KW"/>
</dbReference>